<protein>
    <recommendedName>
        <fullName evidence="4">Zinc finger GRF-type domain-containing protein</fullName>
    </recommendedName>
</protein>
<keyword evidence="3" id="KW-1185">Reference proteome</keyword>
<gene>
    <name evidence="2" type="ORF">BDW59DRAFT_148387</name>
</gene>
<evidence type="ECO:0000256" key="1">
    <source>
        <dbReference type="SAM" id="MobiDB-lite"/>
    </source>
</evidence>
<dbReference type="EMBL" id="JBFXLS010000049">
    <property type="protein sequence ID" value="KAL2823823.1"/>
    <property type="molecule type" value="Genomic_DNA"/>
</dbReference>
<accession>A0ABR4I7U3</accession>
<feature type="region of interest" description="Disordered" evidence="1">
    <location>
        <begin position="95"/>
        <end position="270"/>
    </location>
</feature>
<dbReference type="Proteomes" id="UP001610335">
    <property type="component" value="Unassembled WGS sequence"/>
</dbReference>
<proteinExistence type="predicted"/>
<evidence type="ECO:0008006" key="4">
    <source>
        <dbReference type="Google" id="ProtNLM"/>
    </source>
</evidence>
<reference evidence="2 3" key="1">
    <citation type="submission" date="2024-07" db="EMBL/GenBank/DDBJ databases">
        <title>Section-level genome sequencing and comparative genomics of Aspergillus sections Usti and Cavernicolus.</title>
        <authorList>
            <consortium name="Lawrence Berkeley National Laboratory"/>
            <person name="Nybo J.L."/>
            <person name="Vesth T.C."/>
            <person name="Theobald S."/>
            <person name="Frisvad J.C."/>
            <person name="Larsen T.O."/>
            <person name="Kjaerboelling I."/>
            <person name="Rothschild-Mancinelli K."/>
            <person name="Lyhne E.K."/>
            <person name="Kogle M.E."/>
            <person name="Barry K."/>
            <person name="Clum A."/>
            <person name="Na H."/>
            <person name="Ledsgaard L."/>
            <person name="Lin J."/>
            <person name="Lipzen A."/>
            <person name="Kuo A."/>
            <person name="Riley R."/>
            <person name="Mondo S."/>
            <person name="LaButti K."/>
            <person name="Haridas S."/>
            <person name="Pangalinan J."/>
            <person name="Salamov A.A."/>
            <person name="Simmons B.A."/>
            <person name="Magnuson J.K."/>
            <person name="Chen J."/>
            <person name="Drula E."/>
            <person name="Henrissat B."/>
            <person name="Wiebenga A."/>
            <person name="Lubbers R.J."/>
            <person name="Gomes A.C."/>
            <person name="Makela M.R."/>
            <person name="Stajich J."/>
            <person name="Grigoriev I.V."/>
            <person name="Mortensen U.H."/>
            <person name="De vries R.P."/>
            <person name="Baker S.E."/>
            <person name="Andersen M.R."/>
        </authorList>
    </citation>
    <scope>NUCLEOTIDE SEQUENCE [LARGE SCALE GENOMIC DNA]</scope>
    <source>
        <strain evidence="2 3">CBS 600.67</strain>
    </source>
</reference>
<name>A0ABR4I7U3_9EURO</name>
<organism evidence="2 3">
    <name type="scientific">Aspergillus cavernicola</name>
    <dbReference type="NCBI Taxonomy" id="176166"/>
    <lineage>
        <taxon>Eukaryota</taxon>
        <taxon>Fungi</taxon>
        <taxon>Dikarya</taxon>
        <taxon>Ascomycota</taxon>
        <taxon>Pezizomycotina</taxon>
        <taxon>Eurotiomycetes</taxon>
        <taxon>Eurotiomycetidae</taxon>
        <taxon>Eurotiales</taxon>
        <taxon>Aspergillaceae</taxon>
        <taxon>Aspergillus</taxon>
        <taxon>Aspergillus subgen. Nidulantes</taxon>
    </lineage>
</organism>
<comment type="caution">
    <text evidence="2">The sequence shown here is derived from an EMBL/GenBank/DDBJ whole genome shotgun (WGS) entry which is preliminary data.</text>
</comment>
<sequence>MSRDTLRSVFDKVRINGDGEFVCECGFPAKDYLVKKQGSPYYGSQFYACAKHFKDPGCCRTKIWFDEQNRVRDRIPPAMRVPRTPRKQVDIRIFGQYTPPTSSKRKAEIQSFDSGVGDMSDREPVSPSSRTPKRFKKDTVVTPEESTAMASDNRAMPRRRLFEEFLDPPGSVTKNNINPFSPPLPERRRTIISTPSSTSYARDVQPQSEKPVTPTKGTKTGLFTPQTGERHRHSHDEKDRPRTPTKSSSKTEQRTPPVDIDSDEESYGWEDELDGAILELANRVENPPYSPLFV</sequence>
<evidence type="ECO:0000313" key="3">
    <source>
        <dbReference type="Proteomes" id="UP001610335"/>
    </source>
</evidence>
<feature type="compositionally biased region" description="Low complexity" evidence="1">
    <location>
        <begin position="210"/>
        <end position="221"/>
    </location>
</feature>
<feature type="compositionally biased region" description="Acidic residues" evidence="1">
    <location>
        <begin position="260"/>
        <end position="270"/>
    </location>
</feature>
<evidence type="ECO:0000313" key="2">
    <source>
        <dbReference type="EMBL" id="KAL2823823.1"/>
    </source>
</evidence>